<dbReference type="NCBIfam" id="TIGR01087">
    <property type="entry name" value="murD"/>
    <property type="match status" value="1"/>
</dbReference>
<evidence type="ECO:0000256" key="11">
    <source>
        <dbReference type="ARBA" id="ARBA00022960"/>
    </source>
</evidence>
<evidence type="ECO:0000256" key="12">
    <source>
        <dbReference type="ARBA" id="ARBA00022984"/>
    </source>
</evidence>
<evidence type="ECO:0000313" key="21">
    <source>
        <dbReference type="EMBL" id="EHL13037.1"/>
    </source>
</evidence>
<feature type="domain" description="Mur ligase C-terminal" evidence="19">
    <location>
        <begin position="311"/>
        <end position="425"/>
    </location>
</feature>
<comment type="catalytic activity">
    <reaction evidence="16 17 18">
        <text>UDP-N-acetyl-alpha-D-muramoyl-L-alanine + D-glutamate + ATP = UDP-N-acetyl-alpha-D-muramoyl-L-alanyl-D-glutamate + ADP + phosphate + H(+)</text>
        <dbReference type="Rhea" id="RHEA:16429"/>
        <dbReference type="ChEBI" id="CHEBI:15378"/>
        <dbReference type="ChEBI" id="CHEBI:29986"/>
        <dbReference type="ChEBI" id="CHEBI:30616"/>
        <dbReference type="ChEBI" id="CHEBI:43474"/>
        <dbReference type="ChEBI" id="CHEBI:83898"/>
        <dbReference type="ChEBI" id="CHEBI:83900"/>
        <dbReference type="ChEBI" id="CHEBI:456216"/>
        <dbReference type="EC" id="6.3.2.9"/>
    </reaction>
</comment>
<proteinExistence type="inferred from homology"/>
<evidence type="ECO:0000259" key="19">
    <source>
        <dbReference type="Pfam" id="PF02875"/>
    </source>
</evidence>
<evidence type="ECO:0000259" key="20">
    <source>
        <dbReference type="Pfam" id="PF08245"/>
    </source>
</evidence>
<dbReference type="GO" id="GO:0008360">
    <property type="term" value="P:regulation of cell shape"/>
    <property type="evidence" value="ECO:0007669"/>
    <property type="project" value="UniProtKB-KW"/>
</dbReference>
<evidence type="ECO:0000256" key="13">
    <source>
        <dbReference type="ARBA" id="ARBA00023316"/>
    </source>
</evidence>
<dbReference type="Gene3D" id="3.40.50.720">
    <property type="entry name" value="NAD(P)-binding Rossmann-like Domain"/>
    <property type="match status" value="1"/>
</dbReference>
<dbReference type="EC" id="6.3.2.9" evidence="5 17"/>
<dbReference type="InterPro" id="IPR004101">
    <property type="entry name" value="Mur_ligase_C"/>
</dbReference>
<evidence type="ECO:0000256" key="9">
    <source>
        <dbReference type="ARBA" id="ARBA00022741"/>
    </source>
</evidence>
<dbReference type="PANTHER" id="PTHR43692:SF1">
    <property type="entry name" value="UDP-N-ACETYLMURAMOYLALANINE--D-GLUTAMATE LIGASE"/>
    <property type="match status" value="1"/>
</dbReference>
<accession>G9X1R4</accession>
<evidence type="ECO:0000256" key="1">
    <source>
        <dbReference type="ARBA" id="ARBA00002734"/>
    </source>
</evidence>
<dbReference type="PANTHER" id="PTHR43692">
    <property type="entry name" value="UDP-N-ACETYLMURAMOYLALANINE--D-GLUTAMATE LIGASE"/>
    <property type="match status" value="1"/>
</dbReference>
<name>G9X1R4_9FIRM</name>
<dbReference type="AlphaFoldDB" id="G9X1R4"/>
<dbReference type="GO" id="GO:0005737">
    <property type="term" value="C:cytoplasm"/>
    <property type="evidence" value="ECO:0007669"/>
    <property type="project" value="UniProtKB-SubCell"/>
</dbReference>
<evidence type="ECO:0000256" key="2">
    <source>
        <dbReference type="ARBA" id="ARBA00004496"/>
    </source>
</evidence>
<feature type="domain" description="Mur ligase central" evidence="20">
    <location>
        <begin position="109"/>
        <end position="288"/>
    </location>
</feature>
<organism evidence="21 22">
    <name type="scientific">Peptoanaerobacter stomatis</name>
    <dbReference type="NCBI Taxonomy" id="796937"/>
    <lineage>
        <taxon>Bacteria</taxon>
        <taxon>Bacillati</taxon>
        <taxon>Bacillota</taxon>
        <taxon>Clostridia</taxon>
        <taxon>Peptostreptococcales</taxon>
        <taxon>Filifactoraceae</taxon>
        <taxon>Peptoanaerobacter</taxon>
    </lineage>
</organism>
<dbReference type="InterPro" id="IPR036565">
    <property type="entry name" value="Mur-like_cat_sf"/>
</dbReference>
<dbReference type="UniPathway" id="UPA00219"/>
<evidence type="ECO:0000256" key="3">
    <source>
        <dbReference type="ARBA" id="ARBA00004752"/>
    </source>
</evidence>
<keyword evidence="10 17" id="KW-0067">ATP-binding</keyword>
<keyword evidence="13 17" id="KW-0961">Cell wall biogenesis/degradation</keyword>
<keyword evidence="7 17" id="KW-0963">Cytoplasm</keyword>
<keyword evidence="8 17" id="KW-0436">Ligase</keyword>
<dbReference type="PATRIC" id="fig|796937.3.peg.1559"/>
<dbReference type="GO" id="GO:0008764">
    <property type="term" value="F:UDP-N-acetylmuramoylalanine-D-glutamate ligase activity"/>
    <property type="evidence" value="ECO:0007669"/>
    <property type="project" value="UniProtKB-UniRule"/>
</dbReference>
<dbReference type="InterPro" id="IPR036615">
    <property type="entry name" value="Mur_ligase_C_dom_sf"/>
</dbReference>
<comment type="subcellular location">
    <subcellularLocation>
        <location evidence="2 17 18">Cytoplasm</location>
    </subcellularLocation>
</comment>
<protein>
    <recommendedName>
        <fullName evidence="6 17">UDP-N-acetylmuramoylalanine--D-glutamate ligase</fullName>
        <ecNumber evidence="5 17">6.3.2.9</ecNumber>
    </recommendedName>
    <alternativeName>
        <fullName evidence="15 17">D-glutamic acid-adding enzyme</fullName>
    </alternativeName>
    <alternativeName>
        <fullName evidence="14 17">UDP-N-acetylmuramoyl-L-alanyl-D-glutamate synthetase</fullName>
    </alternativeName>
</protein>
<evidence type="ECO:0000256" key="7">
    <source>
        <dbReference type="ARBA" id="ARBA00022490"/>
    </source>
</evidence>
<keyword evidence="17 18" id="KW-0131">Cell cycle</keyword>
<dbReference type="InterPro" id="IPR005762">
    <property type="entry name" value="MurD"/>
</dbReference>
<evidence type="ECO:0000256" key="4">
    <source>
        <dbReference type="ARBA" id="ARBA00010416"/>
    </source>
</evidence>
<dbReference type="GO" id="GO:0009252">
    <property type="term" value="P:peptidoglycan biosynthetic process"/>
    <property type="evidence" value="ECO:0007669"/>
    <property type="project" value="UniProtKB-UniRule"/>
</dbReference>
<comment type="similarity">
    <text evidence="4 17">Belongs to the MurCDEF family.</text>
</comment>
<dbReference type="SUPFAM" id="SSF53623">
    <property type="entry name" value="MurD-like peptide ligases, catalytic domain"/>
    <property type="match status" value="1"/>
</dbReference>
<evidence type="ECO:0000256" key="6">
    <source>
        <dbReference type="ARBA" id="ARBA00015655"/>
    </source>
</evidence>
<evidence type="ECO:0000313" key="22">
    <source>
        <dbReference type="Proteomes" id="UP000006437"/>
    </source>
</evidence>
<comment type="caution">
    <text evidence="21">The sequence shown here is derived from an EMBL/GenBank/DDBJ whole genome shotgun (WGS) entry which is preliminary data.</text>
</comment>
<dbReference type="Pfam" id="PF21377">
    <property type="entry name" value="MurD_N"/>
    <property type="match status" value="1"/>
</dbReference>
<evidence type="ECO:0000256" key="8">
    <source>
        <dbReference type="ARBA" id="ARBA00022598"/>
    </source>
</evidence>
<evidence type="ECO:0000256" key="14">
    <source>
        <dbReference type="ARBA" id="ARBA00030398"/>
    </source>
</evidence>
<feature type="binding site" evidence="17">
    <location>
        <begin position="111"/>
        <end position="117"/>
    </location>
    <ligand>
        <name>ATP</name>
        <dbReference type="ChEBI" id="CHEBI:30616"/>
    </ligand>
</feature>
<dbReference type="GO" id="GO:0005524">
    <property type="term" value="F:ATP binding"/>
    <property type="evidence" value="ECO:0007669"/>
    <property type="project" value="UniProtKB-UniRule"/>
</dbReference>
<evidence type="ECO:0000256" key="16">
    <source>
        <dbReference type="ARBA" id="ARBA00047632"/>
    </source>
</evidence>
<dbReference type="Gene3D" id="3.90.190.20">
    <property type="entry name" value="Mur ligase, C-terminal domain"/>
    <property type="match status" value="1"/>
</dbReference>
<keyword evidence="9 17" id="KW-0547">Nucleotide-binding</keyword>
<evidence type="ECO:0000256" key="15">
    <source>
        <dbReference type="ARBA" id="ARBA00032324"/>
    </source>
</evidence>
<dbReference type="InterPro" id="IPR013221">
    <property type="entry name" value="Mur_ligase_cen"/>
</dbReference>
<keyword evidence="12 17" id="KW-0573">Peptidoglycan synthesis</keyword>
<dbReference type="HOGENOM" id="CLU_032540_0_0_9"/>
<dbReference type="EMBL" id="AFZE01000045">
    <property type="protein sequence ID" value="EHL13037.1"/>
    <property type="molecule type" value="Genomic_DNA"/>
</dbReference>
<dbReference type="GO" id="GO:0051301">
    <property type="term" value="P:cell division"/>
    <property type="evidence" value="ECO:0007669"/>
    <property type="project" value="UniProtKB-KW"/>
</dbReference>
<keyword evidence="11 17" id="KW-0133">Cell shape</keyword>
<dbReference type="Pfam" id="PF02875">
    <property type="entry name" value="Mur_ligase_C"/>
    <property type="match status" value="1"/>
</dbReference>
<dbReference type="GO" id="GO:0071555">
    <property type="term" value="P:cell wall organization"/>
    <property type="evidence" value="ECO:0007669"/>
    <property type="project" value="UniProtKB-KW"/>
</dbReference>
<dbReference type="Gene3D" id="3.40.1190.10">
    <property type="entry name" value="Mur-like, catalytic domain"/>
    <property type="match status" value="1"/>
</dbReference>
<dbReference type="Proteomes" id="UP000006437">
    <property type="component" value="Unassembled WGS sequence"/>
</dbReference>
<keyword evidence="17 18" id="KW-0132">Cell division</keyword>
<comment type="pathway">
    <text evidence="3 17 18">Cell wall biogenesis; peptidoglycan biosynthesis.</text>
</comment>
<dbReference type="SUPFAM" id="SSF53244">
    <property type="entry name" value="MurD-like peptide ligases, peptide-binding domain"/>
    <property type="match status" value="1"/>
</dbReference>
<evidence type="ECO:0000256" key="17">
    <source>
        <dbReference type="HAMAP-Rule" id="MF_00639"/>
    </source>
</evidence>
<reference evidence="21 22" key="1">
    <citation type="submission" date="2011-08" db="EMBL/GenBank/DDBJ databases">
        <title>The Genome Sequence of Eubacteriaceae bacterium ACC19a.</title>
        <authorList>
            <consortium name="The Broad Institute Genome Sequencing Platform"/>
            <person name="Earl A."/>
            <person name="Ward D."/>
            <person name="Feldgarden M."/>
            <person name="Gevers D."/>
            <person name="Sizova M."/>
            <person name="Hazen A."/>
            <person name="Epstein S."/>
            <person name="Young S.K."/>
            <person name="Zeng Q."/>
            <person name="Gargeya S."/>
            <person name="Fitzgerald M."/>
            <person name="Haas B."/>
            <person name="Abouelleil A."/>
            <person name="Alvarado L."/>
            <person name="Arachchi H.M."/>
            <person name="Berlin A."/>
            <person name="Brown A."/>
            <person name="Chapman S.B."/>
            <person name="Chen Z."/>
            <person name="Dunbar C."/>
            <person name="Freedman E."/>
            <person name="Gearin G."/>
            <person name="Gellesch M."/>
            <person name="Goldberg J."/>
            <person name="Griggs A."/>
            <person name="Gujja S."/>
            <person name="Heiman D."/>
            <person name="Howarth C."/>
            <person name="Larson L."/>
            <person name="Lui A."/>
            <person name="MacDonald P.J.P."/>
            <person name="Montmayeur A."/>
            <person name="Murphy C."/>
            <person name="Neiman D."/>
            <person name="Pearson M."/>
            <person name="Priest M."/>
            <person name="Roberts A."/>
            <person name="Saif S."/>
            <person name="Shea T."/>
            <person name="Shenoy N."/>
            <person name="Sisk P."/>
            <person name="Stolte C."/>
            <person name="Sykes S."/>
            <person name="Wortman J."/>
            <person name="Nusbaum C."/>
            <person name="Birren B."/>
        </authorList>
    </citation>
    <scope>NUCLEOTIDE SEQUENCE [LARGE SCALE GENOMIC DNA]</scope>
    <source>
        <strain evidence="21 22">ACC19a</strain>
    </source>
</reference>
<evidence type="ECO:0000256" key="10">
    <source>
        <dbReference type="ARBA" id="ARBA00022840"/>
    </source>
</evidence>
<dbReference type="SUPFAM" id="SSF51984">
    <property type="entry name" value="MurCD N-terminal domain"/>
    <property type="match status" value="1"/>
</dbReference>
<dbReference type="Pfam" id="PF08245">
    <property type="entry name" value="Mur_ligase_M"/>
    <property type="match status" value="1"/>
</dbReference>
<evidence type="ECO:0000256" key="5">
    <source>
        <dbReference type="ARBA" id="ARBA00012212"/>
    </source>
</evidence>
<sequence>MSKIIVVGLGRSGISLLDYYSGRDETVFAYENNKNIDISKFKKYENSNNIKFFLGKNPTGDEEADIVYLSPGISPNEYFAQKFIQRDICVTNEIELAYNLAKDANFIGITGTNGKTTTTSMLGDIYKKYDENTYVVGNIGNAVLSSISLAKTKANFITELSSYQLETIVNFRVHIAVILNITPDHLSRHKTMENYKNAKYNITKNQIESDFLVLNKDDESIDINLENVKSKVIYFSMKEKLKNGVYYDREKDSIISTINGKEEEIIKAEDIHLLGKHNIQNTLACVTVSILDKIPTALIAEAIKDFKAVKHRLQKVREVDGVIYVNDSKGTNIDSTLKAIESIDNDIILIAGGYDKMLEFDDLIKGFNGKVKTLLLFGATKKLIRDTALKYDYKDIISLKNLKQCVQIAKIIAEKGDVVLLSPACASWDMYQSFEERGDEFIELVNNLK</sequence>
<dbReference type="HAMAP" id="MF_00639">
    <property type="entry name" value="MurD"/>
    <property type="match status" value="1"/>
</dbReference>
<dbReference type="RefSeq" id="WP_009524574.1">
    <property type="nucleotide sequence ID" value="NZ_JH414547.1"/>
</dbReference>
<comment type="function">
    <text evidence="1 17 18">Cell wall formation. Catalyzes the addition of glutamate to the nucleotide precursor UDP-N-acetylmuramoyl-L-alanine (UMA).</text>
</comment>
<evidence type="ECO:0000256" key="18">
    <source>
        <dbReference type="RuleBase" id="RU003664"/>
    </source>
</evidence>
<gene>
    <name evidence="17" type="primary">murD</name>
    <name evidence="21" type="ORF">HMPREF9629_00337</name>
</gene>